<gene>
    <name evidence="2" type="ORF">POSPLADRAFT_1037682</name>
</gene>
<name>A0A1X6MI05_9APHY</name>
<protein>
    <submittedName>
        <fullName evidence="2">Uncharacterized protein</fullName>
    </submittedName>
</protein>
<organism evidence="2 3">
    <name type="scientific">Postia placenta MAD-698-R-SB12</name>
    <dbReference type="NCBI Taxonomy" id="670580"/>
    <lineage>
        <taxon>Eukaryota</taxon>
        <taxon>Fungi</taxon>
        <taxon>Dikarya</taxon>
        <taxon>Basidiomycota</taxon>
        <taxon>Agaricomycotina</taxon>
        <taxon>Agaricomycetes</taxon>
        <taxon>Polyporales</taxon>
        <taxon>Adustoporiaceae</taxon>
        <taxon>Rhodonia</taxon>
    </lineage>
</organism>
<feature type="region of interest" description="Disordered" evidence="1">
    <location>
        <begin position="1"/>
        <end position="74"/>
    </location>
</feature>
<reference evidence="2 3" key="1">
    <citation type="submission" date="2017-04" db="EMBL/GenBank/DDBJ databases">
        <title>Genome Sequence of the Model Brown-Rot Fungus Postia placenta SB12.</title>
        <authorList>
            <consortium name="DOE Joint Genome Institute"/>
            <person name="Gaskell J."/>
            <person name="Kersten P."/>
            <person name="Larrondo L.F."/>
            <person name="Canessa P."/>
            <person name="Martinez D."/>
            <person name="Hibbett D."/>
            <person name="Schmoll M."/>
            <person name="Kubicek C.P."/>
            <person name="Martinez A.T."/>
            <person name="Yadav J."/>
            <person name="Master E."/>
            <person name="Magnuson J.K."/>
            <person name="James T."/>
            <person name="Yaver D."/>
            <person name="Berka R."/>
            <person name="Labutti K."/>
            <person name="Lipzen A."/>
            <person name="Aerts A."/>
            <person name="Barry K."/>
            <person name="Henrissat B."/>
            <person name="Blanchette R."/>
            <person name="Grigoriev I."/>
            <person name="Cullen D."/>
        </authorList>
    </citation>
    <scope>NUCLEOTIDE SEQUENCE [LARGE SCALE GENOMIC DNA]</scope>
    <source>
        <strain evidence="2 3">MAD-698-R-SB12</strain>
    </source>
</reference>
<dbReference type="AlphaFoldDB" id="A0A1X6MI05"/>
<dbReference type="GeneID" id="36322199"/>
<keyword evidence="3" id="KW-1185">Reference proteome</keyword>
<feature type="compositionally biased region" description="Basic residues" evidence="1">
    <location>
        <begin position="39"/>
        <end position="54"/>
    </location>
</feature>
<evidence type="ECO:0000313" key="2">
    <source>
        <dbReference type="EMBL" id="OSX55949.1"/>
    </source>
</evidence>
<accession>A0A1X6MI05</accession>
<sequence>MSTATHSDSLRARSPSSSYTPPPDSSPAPEPPSQLRSSARTKLRPKAGTHHKSRTSISYLKSSPLKSSITTRSRHFAKSKVGNANLPDYRKDLGDDMKDILQEYEVNAFVERNAPGDDPTDDEKNKFRPFSREKLLSGESEMGKEVVSVEPVLLSSRI</sequence>
<feature type="compositionally biased region" description="Polar residues" evidence="1">
    <location>
        <begin position="55"/>
        <end position="71"/>
    </location>
</feature>
<evidence type="ECO:0000256" key="1">
    <source>
        <dbReference type="SAM" id="MobiDB-lite"/>
    </source>
</evidence>
<dbReference type="RefSeq" id="XP_024332743.1">
    <property type="nucleotide sequence ID" value="XM_024477249.1"/>
</dbReference>
<dbReference type="Proteomes" id="UP000194127">
    <property type="component" value="Unassembled WGS sequence"/>
</dbReference>
<proteinExistence type="predicted"/>
<feature type="compositionally biased region" description="Pro residues" evidence="1">
    <location>
        <begin position="20"/>
        <end position="32"/>
    </location>
</feature>
<evidence type="ECO:0000313" key="3">
    <source>
        <dbReference type="Proteomes" id="UP000194127"/>
    </source>
</evidence>
<dbReference type="EMBL" id="KZ110728">
    <property type="protein sequence ID" value="OSX55949.1"/>
    <property type="molecule type" value="Genomic_DNA"/>
</dbReference>